<proteinExistence type="predicted"/>
<evidence type="ECO:0000259" key="1">
    <source>
        <dbReference type="Pfam" id="PF08522"/>
    </source>
</evidence>
<dbReference type="Gene3D" id="2.60.120.260">
    <property type="entry name" value="Galactose-binding domain-like"/>
    <property type="match status" value="1"/>
</dbReference>
<organism evidence="2 3">
    <name type="scientific">Thalassobellus suaedae</name>
    <dbReference type="NCBI Taxonomy" id="3074124"/>
    <lineage>
        <taxon>Bacteria</taxon>
        <taxon>Pseudomonadati</taxon>
        <taxon>Bacteroidota</taxon>
        <taxon>Flavobacteriia</taxon>
        <taxon>Flavobacteriales</taxon>
        <taxon>Flavobacteriaceae</taxon>
        <taxon>Thalassobellus</taxon>
    </lineage>
</organism>
<dbReference type="Pfam" id="PF08522">
    <property type="entry name" value="BT_3987-like_N"/>
    <property type="match status" value="1"/>
</dbReference>
<dbReference type="Gene3D" id="2.60.40.1740">
    <property type="entry name" value="hypothetical protein (bacova_03559)"/>
    <property type="match status" value="1"/>
</dbReference>
<dbReference type="EMBL" id="CP134537">
    <property type="protein sequence ID" value="WNH09877.1"/>
    <property type="molecule type" value="Genomic_DNA"/>
</dbReference>
<protein>
    <submittedName>
        <fullName evidence="2">DUF1735 domain-containing protein</fullName>
    </submittedName>
</protein>
<feature type="domain" description="BT-3987-like N-terminal" evidence="1">
    <location>
        <begin position="58"/>
        <end position="147"/>
    </location>
</feature>
<dbReference type="InterPro" id="IPR008979">
    <property type="entry name" value="Galactose-bd-like_sf"/>
</dbReference>
<evidence type="ECO:0000313" key="2">
    <source>
        <dbReference type="EMBL" id="WNH09877.1"/>
    </source>
</evidence>
<accession>A0ABY9XVP4</accession>
<name>A0ABY9XVP4_9FLAO</name>
<sequence>MKKILIFLVLLSVLTSCYDEFRLDNEFSSVAFSSADGGSNETGVLWRTVVKGEGLKLDAGIYLAGILDNKNERWAEYQLDPSLLSGTDYTMLPANYYSLSNSSRFIIPAGETVGKVSIVLDSIQFLNDPLTTKMNYAIPFKLIETSEDSILSTQKTQILVLKYINKQEGFYNQNGDFETVAPGGETLNSGNISNVLKGSTIYLDSLEMNGLMNLIGENYKMKLHVNADNSVSLEYSPNLEVDNSPKNIALDATVTSSYVAPWNSENAVKSGTDPASSAFTDQILAWGNYGAPSGPAAENWIEYDFGSTFSITMSEVYWAADGGGVVFPNKSYLEYWDLDLGEWKILYNNNVVNGVAVSEADYGVIDTGNDPDKYNVTSFDKIDTNKIRIYATPPAEFIGIHEWRVWGIPAPVGYESSPIASIVENGTNTYDPATGTFNLNYTVNYAFEEYTTNVSTEMVWRNRIRDGVNEWSTLIYLKIEITCQEFTFNS</sequence>
<dbReference type="RefSeq" id="WP_415866242.1">
    <property type="nucleotide sequence ID" value="NZ_CP134537.1"/>
</dbReference>
<dbReference type="Proteomes" id="UP001302806">
    <property type="component" value="Chromosome"/>
</dbReference>
<reference evidence="2 3" key="1">
    <citation type="submission" date="2023-09" db="EMBL/GenBank/DDBJ databases">
        <title>Thalassobella suaedae gen. nov., sp. nov., a marine bacterium of the family Flavobacteriaceae isolated from a halophyte Suaeda japonica.</title>
        <authorList>
            <person name="Lee S.Y."/>
            <person name="Hwang C.Y."/>
        </authorList>
    </citation>
    <scope>NUCLEOTIDE SEQUENCE [LARGE SCALE GENOMIC DNA]</scope>
    <source>
        <strain evidence="2 3">HL-DH14</strain>
    </source>
</reference>
<gene>
    <name evidence="2" type="ORF">RHP51_04000</name>
</gene>
<dbReference type="SUPFAM" id="SSF49785">
    <property type="entry name" value="Galactose-binding domain-like"/>
    <property type="match status" value="1"/>
</dbReference>
<evidence type="ECO:0000313" key="3">
    <source>
        <dbReference type="Proteomes" id="UP001302806"/>
    </source>
</evidence>
<dbReference type="InterPro" id="IPR013728">
    <property type="entry name" value="BT_3987-like_N"/>
</dbReference>
<dbReference type="PROSITE" id="PS51257">
    <property type="entry name" value="PROKAR_LIPOPROTEIN"/>
    <property type="match status" value="1"/>
</dbReference>